<evidence type="ECO:0000256" key="1">
    <source>
        <dbReference type="ARBA" id="ARBA00006607"/>
    </source>
</evidence>
<evidence type="ECO:0000256" key="4">
    <source>
        <dbReference type="SAM" id="SignalP"/>
    </source>
</evidence>
<dbReference type="SUPFAM" id="SSF52029">
    <property type="entry name" value="GroEL apical domain-like"/>
    <property type="match status" value="1"/>
</dbReference>
<dbReference type="InterPro" id="IPR002423">
    <property type="entry name" value="Cpn60/GroEL/TCP-1"/>
</dbReference>
<accession>A0A061DDR1</accession>
<dbReference type="Gene3D" id="1.10.560.10">
    <property type="entry name" value="GroEL-like equatorial domain"/>
    <property type="match status" value="1"/>
</dbReference>
<dbReference type="OrthoDB" id="496at2759"/>
<protein>
    <submittedName>
        <fullName evidence="5">Chaperonin cpn60, putative</fullName>
    </submittedName>
</protein>
<evidence type="ECO:0000256" key="2">
    <source>
        <dbReference type="ARBA" id="ARBA00023186"/>
    </source>
</evidence>
<dbReference type="VEuPathDB" id="PiroplasmaDB:BBBOND_0401160"/>
<proteinExistence type="inferred from homology"/>
<dbReference type="Gene3D" id="3.50.7.10">
    <property type="entry name" value="GroEL"/>
    <property type="match status" value="1"/>
</dbReference>
<keyword evidence="4" id="KW-0732">Signal</keyword>
<dbReference type="InterPro" id="IPR027410">
    <property type="entry name" value="TCP-1-like_intermed_sf"/>
</dbReference>
<dbReference type="OMA" id="CMMVDSE"/>
<feature type="signal peptide" evidence="4">
    <location>
        <begin position="1"/>
        <end position="22"/>
    </location>
</feature>
<dbReference type="NCBIfam" id="NF009487">
    <property type="entry name" value="PRK12849.1"/>
    <property type="match status" value="1"/>
</dbReference>
<evidence type="ECO:0000256" key="3">
    <source>
        <dbReference type="RuleBase" id="RU000418"/>
    </source>
</evidence>
<dbReference type="PRINTS" id="PR00298">
    <property type="entry name" value="CHAPERONIN60"/>
</dbReference>
<dbReference type="SUPFAM" id="SSF48592">
    <property type="entry name" value="GroEL equatorial domain-like"/>
    <property type="match status" value="1"/>
</dbReference>
<dbReference type="PANTHER" id="PTHR45633">
    <property type="entry name" value="60 KDA HEAT SHOCK PROTEIN, MITOCHONDRIAL"/>
    <property type="match status" value="1"/>
</dbReference>
<evidence type="ECO:0000313" key="6">
    <source>
        <dbReference type="Proteomes" id="UP000033188"/>
    </source>
</evidence>
<dbReference type="GO" id="GO:0140662">
    <property type="term" value="F:ATP-dependent protein folding chaperone"/>
    <property type="evidence" value="ECO:0007669"/>
    <property type="project" value="InterPro"/>
</dbReference>
<dbReference type="InterPro" id="IPR001844">
    <property type="entry name" value="Cpn60/GroEL"/>
</dbReference>
<comment type="similarity">
    <text evidence="1 3">Belongs to the chaperonin (HSP60) family.</text>
</comment>
<dbReference type="STRING" id="5866.A0A061DDR1"/>
<dbReference type="NCBIfam" id="NF000592">
    <property type="entry name" value="PRK00013.1"/>
    <property type="match status" value="1"/>
</dbReference>
<dbReference type="FunFam" id="3.50.7.10:FF:000001">
    <property type="entry name" value="60 kDa chaperonin"/>
    <property type="match status" value="1"/>
</dbReference>
<dbReference type="GO" id="GO:0005524">
    <property type="term" value="F:ATP binding"/>
    <property type="evidence" value="ECO:0007669"/>
    <property type="project" value="InterPro"/>
</dbReference>
<dbReference type="SUPFAM" id="SSF54849">
    <property type="entry name" value="GroEL-intermediate domain like"/>
    <property type="match status" value="1"/>
</dbReference>
<dbReference type="Proteomes" id="UP000033188">
    <property type="component" value="Chromosome 4"/>
</dbReference>
<sequence length="652" mass="70162">MALVRLASALFVCVFAAVRCLALGRQRGQLSVGYTIRELSYSNVPCATASRTTSAFIGSHSGRFGAHSAQHARNSSAALAAKPKEIILADDCRNNLLAGVSTVADTVRVTLGPRGRNVLLEKEYGSPIIVNDGVTIARNIELEDRKMNAGAKLIQEIATASDDRAGDGTTSTSILAAEIAKKGVEYVNKGHNPIPIQKGIQKTSKLIIEELKSLSKPVDGYNDLLNIATVATSGNTVMGEVIAKAFDKLGANAATVLEENPALEDQLDFTEGYTFDRGFANPYFLLGEEKDSIEWSAPQILISDGKIETAQSVLPILEHAAKSKTPLVIIAEDFGPDAMQTFIINKMRGMLKVVAVKAPSFGERRKDYLQDIATATGSTFVSQDVGISFNDLTVDMLGMAKNVVIKKDRTSILTLPQFNEAIKRRIQGLMNEKEKSTSSFDKQKLGERIAALSGGIARIRIGAATETELKEKRLRYEDAINAVRAAMETGFVPGGGVAYLAMQSPAFTAKAEKHIADTVKTEMRPTDPELEGERDEDVESEIELEQAGAKIVLDAMSVITRQIADNAGASGPKVVDRIKNSGKPFGYGWNAKTNSYGDMIKQGVIDPTKVVMNAVENACSVAGLILTTEGMMVEKETDKKKSDSGSIEDAYE</sequence>
<dbReference type="NCBIfam" id="NF009488">
    <property type="entry name" value="PRK12850.1"/>
    <property type="match status" value="1"/>
</dbReference>
<dbReference type="InterPro" id="IPR027409">
    <property type="entry name" value="GroEL-like_apical_dom_sf"/>
</dbReference>
<dbReference type="Gene3D" id="3.30.260.10">
    <property type="entry name" value="TCP-1-like chaperonin intermediate domain"/>
    <property type="match status" value="1"/>
</dbReference>
<dbReference type="KEGG" id="bbig:BBBOND_0401160"/>
<keyword evidence="2" id="KW-0143">Chaperone</keyword>
<dbReference type="CDD" id="cd03344">
    <property type="entry name" value="GroEL"/>
    <property type="match status" value="1"/>
</dbReference>
<dbReference type="AlphaFoldDB" id="A0A061DDR1"/>
<dbReference type="Pfam" id="PF00118">
    <property type="entry name" value="Cpn60_TCP1"/>
    <property type="match status" value="1"/>
</dbReference>
<dbReference type="InterPro" id="IPR027413">
    <property type="entry name" value="GROEL-like_equatorial_sf"/>
</dbReference>
<dbReference type="EMBL" id="LK391710">
    <property type="protein sequence ID" value="CDR97624.1"/>
    <property type="molecule type" value="Genomic_DNA"/>
</dbReference>
<name>A0A061DDR1_BABBI</name>
<gene>
    <name evidence="5" type="ORF">BBBOND_0401160</name>
</gene>
<organism evidence="5 6">
    <name type="scientific">Babesia bigemina</name>
    <dbReference type="NCBI Taxonomy" id="5866"/>
    <lineage>
        <taxon>Eukaryota</taxon>
        <taxon>Sar</taxon>
        <taxon>Alveolata</taxon>
        <taxon>Apicomplexa</taxon>
        <taxon>Aconoidasida</taxon>
        <taxon>Piroplasmida</taxon>
        <taxon>Babesiidae</taxon>
        <taxon>Babesia</taxon>
    </lineage>
</organism>
<dbReference type="RefSeq" id="XP_012769810.1">
    <property type="nucleotide sequence ID" value="XM_012914356.1"/>
</dbReference>
<dbReference type="GeneID" id="24566165"/>
<keyword evidence="6" id="KW-1185">Reference proteome</keyword>
<feature type="chain" id="PRO_5001595736" evidence="4">
    <location>
        <begin position="23"/>
        <end position="652"/>
    </location>
</feature>
<dbReference type="GO" id="GO:0042026">
    <property type="term" value="P:protein refolding"/>
    <property type="evidence" value="ECO:0007669"/>
    <property type="project" value="InterPro"/>
</dbReference>
<evidence type="ECO:0000313" key="5">
    <source>
        <dbReference type="EMBL" id="CDR97624.1"/>
    </source>
</evidence>
<reference evidence="6" key="1">
    <citation type="journal article" date="2014" name="Nucleic Acids Res.">
        <title>The evolutionary dynamics of variant antigen genes in Babesia reveal a history of genomic innovation underlying host-parasite interaction.</title>
        <authorList>
            <person name="Jackson A.P."/>
            <person name="Otto T.D."/>
            <person name="Darby A."/>
            <person name="Ramaprasad A."/>
            <person name="Xia D."/>
            <person name="Echaide I.E."/>
            <person name="Farber M."/>
            <person name="Gahlot S."/>
            <person name="Gamble J."/>
            <person name="Gupta D."/>
            <person name="Gupta Y."/>
            <person name="Jackson L."/>
            <person name="Malandrin L."/>
            <person name="Malas T.B."/>
            <person name="Moussa E."/>
            <person name="Nair M."/>
            <person name="Reid A.J."/>
            <person name="Sanders M."/>
            <person name="Sharma J."/>
            <person name="Tracey A."/>
            <person name="Quail M.A."/>
            <person name="Weir W."/>
            <person name="Wastling J.M."/>
            <person name="Hall N."/>
            <person name="Willadsen P."/>
            <person name="Lingelbach K."/>
            <person name="Shiels B."/>
            <person name="Tait A."/>
            <person name="Berriman M."/>
            <person name="Allred D.R."/>
            <person name="Pain A."/>
        </authorList>
    </citation>
    <scope>NUCLEOTIDE SEQUENCE [LARGE SCALE GENOMIC DNA]</scope>
    <source>
        <strain evidence="6">Bond</strain>
    </source>
</reference>